<accession>A0A543CX32</accession>
<gene>
    <name evidence="1" type="ORF">FB558_8563</name>
</gene>
<evidence type="ECO:0000313" key="2">
    <source>
        <dbReference type="Proteomes" id="UP000315677"/>
    </source>
</evidence>
<organism evidence="1 2">
    <name type="scientific">Pseudonocardia kunmingensis</name>
    <dbReference type="NCBI Taxonomy" id="630975"/>
    <lineage>
        <taxon>Bacteria</taxon>
        <taxon>Bacillati</taxon>
        <taxon>Actinomycetota</taxon>
        <taxon>Actinomycetes</taxon>
        <taxon>Pseudonocardiales</taxon>
        <taxon>Pseudonocardiaceae</taxon>
        <taxon>Pseudonocardia</taxon>
    </lineage>
</organism>
<evidence type="ECO:0000313" key="1">
    <source>
        <dbReference type="EMBL" id="TQM01662.1"/>
    </source>
</evidence>
<sequence>MEGLRDIADLRTVVVIDYQNVHLTGHDLFESNGPLARHETLVDPLHLANQLLRVRNERQQQGMAHAVLSRVLVYRGEPSPNHDARAYARNQAQKAQWERDPRVEVNMRPLKYEYERDANGRKASGPDGKWIVTGRSEKGVDVLCALALVREARQPDVDLVILASHDSDLDPALDEAAALGSAKVETFCWFDPAQPHRARRKRQTRRNLWYTPLGHTEFVNSRDRTIYK</sequence>
<dbReference type="OrthoDB" id="4941654at2"/>
<dbReference type="AlphaFoldDB" id="A0A543CX32"/>
<reference evidence="1 2" key="1">
    <citation type="submission" date="2019-06" db="EMBL/GenBank/DDBJ databases">
        <title>Sequencing the genomes of 1000 actinobacteria strains.</title>
        <authorList>
            <person name="Klenk H.-P."/>
        </authorList>
    </citation>
    <scope>NUCLEOTIDE SEQUENCE [LARGE SCALE GENOMIC DNA]</scope>
    <source>
        <strain evidence="1 2">DSM 45301</strain>
    </source>
</reference>
<dbReference type="EMBL" id="VFPA01000009">
    <property type="protein sequence ID" value="TQM01662.1"/>
    <property type="molecule type" value="Genomic_DNA"/>
</dbReference>
<comment type="caution">
    <text evidence="1">The sequence shown here is derived from an EMBL/GenBank/DDBJ whole genome shotgun (WGS) entry which is preliminary data.</text>
</comment>
<name>A0A543CX32_9PSEU</name>
<proteinExistence type="predicted"/>
<dbReference type="Proteomes" id="UP000315677">
    <property type="component" value="Unassembled WGS sequence"/>
</dbReference>
<keyword evidence="2" id="KW-1185">Reference proteome</keyword>
<protein>
    <submittedName>
        <fullName evidence="1">NYN domain-containing protein</fullName>
    </submittedName>
</protein>
<dbReference type="Gene3D" id="3.40.50.1010">
    <property type="entry name" value="5'-nuclease"/>
    <property type="match status" value="1"/>
</dbReference>